<evidence type="ECO:0000313" key="2">
    <source>
        <dbReference type="EMBL" id="KIH51677.1"/>
    </source>
</evidence>
<accession>A0A0C2CPH3</accession>
<evidence type="ECO:0000256" key="1">
    <source>
        <dbReference type="SAM" id="MobiDB-lite"/>
    </source>
</evidence>
<protein>
    <submittedName>
        <fullName evidence="2">Uncharacterized protein</fullName>
    </submittedName>
</protein>
<dbReference type="AlphaFoldDB" id="A0A0C2CPH3"/>
<keyword evidence="3" id="KW-1185">Reference proteome</keyword>
<proteinExistence type="predicted"/>
<evidence type="ECO:0000313" key="3">
    <source>
        <dbReference type="Proteomes" id="UP000054047"/>
    </source>
</evidence>
<organism evidence="2 3">
    <name type="scientific">Ancylostoma duodenale</name>
    <dbReference type="NCBI Taxonomy" id="51022"/>
    <lineage>
        <taxon>Eukaryota</taxon>
        <taxon>Metazoa</taxon>
        <taxon>Ecdysozoa</taxon>
        <taxon>Nematoda</taxon>
        <taxon>Chromadorea</taxon>
        <taxon>Rhabditida</taxon>
        <taxon>Rhabditina</taxon>
        <taxon>Rhabditomorpha</taxon>
        <taxon>Strongyloidea</taxon>
        <taxon>Ancylostomatidae</taxon>
        <taxon>Ancylostomatinae</taxon>
        <taxon>Ancylostoma</taxon>
    </lineage>
</organism>
<sequence>MYATRSGNHNPRDGRGVWDGRHPSSRCHMEVENRNVGNIPYQTTEDAIGNYVSQAGQVTN</sequence>
<dbReference type="Proteomes" id="UP000054047">
    <property type="component" value="Unassembled WGS sequence"/>
</dbReference>
<feature type="non-terminal residue" evidence="2">
    <location>
        <position position="60"/>
    </location>
</feature>
<name>A0A0C2CPH3_9BILA</name>
<feature type="region of interest" description="Disordered" evidence="1">
    <location>
        <begin position="1"/>
        <end position="24"/>
    </location>
</feature>
<gene>
    <name evidence="2" type="ORF">ANCDUO_18233</name>
</gene>
<reference evidence="2 3" key="1">
    <citation type="submission" date="2013-12" db="EMBL/GenBank/DDBJ databases">
        <title>Draft genome of the parsitic nematode Ancylostoma duodenale.</title>
        <authorList>
            <person name="Mitreva M."/>
        </authorList>
    </citation>
    <scope>NUCLEOTIDE SEQUENCE [LARGE SCALE GENOMIC DNA]</scope>
    <source>
        <strain evidence="2 3">Zhejiang</strain>
    </source>
</reference>
<dbReference type="EMBL" id="KN745826">
    <property type="protein sequence ID" value="KIH51677.1"/>
    <property type="molecule type" value="Genomic_DNA"/>
</dbReference>
<feature type="compositionally biased region" description="Basic and acidic residues" evidence="1">
    <location>
        <begin position="10"/>
        <end position="24"/>
    </location>
</feature>